<protein>
    <submittedName>
        <fullName evidence="1">Uncharacterized protein</fullName>
    </submittedName>
</protein>
<name>A0AAW0CM44_9AGAR</name>
<dbReference type="AlphaFoldDB" id="A0AAW0CM44"/>
<accession>A0AAW0CM44</accession>
<gene>
    <name evidence="1" type="ORF">VNI00_009455</name>
</gene>
<keyword evidence="2" id="KW-1185">Reference proteome</keyword>
<evidence type="ECO:0000313" key="2">
    <source>
        <dbReference type="Proteomes" id="UP001383192"/>
    </source>
</evidence>
<proteinExistence type="predicted"/>
<evidence type="ECO:0000313" key="1">
    <source>
        <dbReference type="EMBL" id="KAK7040859.1"/>
    </source>
</evidence>
<dbReference type="EMBL" id="JAYKXP010000035">
    <property type="protein sequence ID" value="KAK7040859.1"/>
    <property type="molecule type" value="Genomic_DNA"/>
</dbReference>
<sequence>MSAKHFDIEMSTFDRLIKDRRTITQPPGRVLTILDRPFIRRHMIQQMIVAPREVSDTSIRYQARVEGKSTSLETGNFQRP</sequence>
<comment type="caution">
    <text evidence="1">The sequence shown here is derived from an EMBL/GenBank/DDBJ whole genome shotgun (WGS) entry which is preliminary data.</text>
</comment>
<dbReference type="Proteomes" id="UP001383192">
    <property type="component" value="Unassembled WGS sequence"/>
</dbReference>
<reference evidence="1 2" key="1">
    <citation type="submission" date="2024-01" db="EMBL/GenBank/DDBJ databases">
        <title>A draft genome for a cacao thread blight-causing isolate of Paramarasmius palmivorus.</title>
        <authorList>
            <person name="Baruah I.K."/>
            <person name="Bukari Y."/>
            <person name="Amoako-Attah I."/>
            <person name="Meinhardt L.W."/>
            <person name="Bailey B.A."/>
            <person name="Cohen S.P."/>
        </authorList>
    </citation>
    <scope>NUCLEOTIDE SEQUENCE [LARGE SCALE GENOMIC DNA]</scope>
    <source>
        <strain evidence="1 2">GH-12</strain>
    </source>
</reference>
<organism evidence="1 2">
    <name type="scientific">Paramarasmius palmivorus</name>
    <dbReference type="NCBI Taxonomy" id="297713"/>
    <lineage>
        <taxon>Eukaryota</taxon>
        <taxon>Fungi</taxon>
        <taxon>Dikarya</taxon>
        <taxon>Basidiomycota</taxon>
        <taxon>Agaricomycotina</taxon>
        <taxon>Agaricomycetes</taxon>
        <taxon>Agaricomycetidae</taxon>
        <taxon>Agaricales</taxon>
        <taxon>Marasmiineae</taxon>
        <taxon>Marasmiaceae</taxon>
        <taxon>Paramarasmius</taxon>
    </lineage>
</organism>